<accession>A0AA38YKY6</accession>
<feature type="domain" description="Pectinesterase catalytic" evidence="13">
    <location>
        <begin position="61"/>
        <end position="352"/>
    </location>
</feature>
<dbReference type="InterPro" id="IPR012334">
    <property type="entry name" value="Pectin_lyas_fold"/>
</dbReference>
<evidence type="ECO:0000256" key="4">
    <source>
        <dbReference type="ARBA" id="ARBA00013229"/>
    </source>
</evidence>
<evidence type="ECO:0000256" key="8">
    <source>
        <dbReference type="ARBA" id="ARBA00022801"/>
    </source>
</evidence>
<feature type="signal peptide" evidence="12">
    <location>
        <begin position="1"/>
        <end position="26"/>
    </location>
</feature>
<feature type="chain" id="PRO_5041481425" description="Pectinesterase" evidence="12">
    <location>
        <begin position="27"/>
        <end position="359"/>
    </location>
</feature>
<evidence type="ECO:0000256" key="3">
    <source>
        <dbReference type="ARBA" id="ARBA00008891"/>
    </source>
</evidence>
<evidence type="ECO:0000313" key="15">
    <source>
        <dbReference type="Proteomes" id="UP001168098"/>
    </source>
</evidence>
<evidence type="ECO:0000256" key="1">
    <source>
        <dbReference type="ARBA" id="ARBA00004191"/>
    </source>
</evidence>
<dbReference type="PROSITE" id="PS00503">
    <property type="entry name" value="PECTINESTERASE_2"/>
    <property type="match status" value="1"/>
</dbReference>
<dbReference type="EC" id="3.1.1.11" evidence="4 12"/>
<dbReference type="SUPFAM" id="SSF51126">
    <property type="entry name" value="Pectin lyase-like"/>
    <property type="match status" value="1"/>
</dbReference>
<dbReference type="Pfam" id="PF01095">
    <property type="entry name" value="Pectinesterase"/>
    <property type="match status" value="1"/>
</dbReference>
<name>A0AA38YKY6_VITRO</name>
<evidence type="ECO:0000256" key="10">
    <source>
        <dbReference type="ARBA" id="ARBA00047928"/>
    </source>
</evidence>
<dbReference type="InterPro" id="IPR000070">
    <property type="entry name" value="Pectinesterase_cat"/>
</dbReference>
<evidence type="ECO:0000313" key="14">
    <source>
        <dbReference type="EMBL" id="KAJ9672363.1"/>
    </source>
</evidence>
<evidence type="ECO:0000259" key="13">
    <source>
        <dbReference type="Pfam" id="PF01095"/>
    </source>
</evidence>
<dbReference type="InterPro" id="IPR033131">
    <property type="entry name" value="Pectinesterase_Asp_AS"/>
</dbReference>
<comment type="pathway">
    <text evidence="2 12">Glycan metabolism; pectin degradation; 2-dehydro-3-deoxy-D-gluconate from pectin: step 1/5.</text>
</comment>
<dbReference type="FunFam" id="2.160.20.10:FF:000008">
    <property type="entry name" value="Pectinesterase"/>
    <property type="match status" value="1"/>
</dbReference>
<evidence type="ECO:0000256" key="7">
    <source>
        <dbReference type="ARBA" id="ARBA00022729"/>
    </source>
</evidence>
<protein>
    <recommendedName>
        <fullName evidence="4 12">Pectinesterase</fullName>
        <ecNumber evidence="4 12">3.1.1.11</ecNumber>
    </recommendedName>
</protein>
<evidence type="ECO:0000256" key="2">
    <source>
        <dbReference type="ARBA" id="ARBA00005184"/>
    </source>
</evidence>
<dbReference type="PANTHER" id="PTHR31321">
    <property type="entry name" value="ACYL-COA THIOESTER HYDROLASE YBHC-RELATED"/>
    <property type="match status" value="1"/>
</dbReference>
<dbReference type="PANTHER" id="PTHR31321:SF31">
    <property type="entry name" value="PECTINESTERASE QRT1"/>
    <property type="match status" value="1"/>
</dbReference>
<dbReference type="AlphaFoldDB" id="A0AA38YKY6"/>
<evidence type="ECO:0000256" key="11">
    <source>
        <dbReference type="PROSITE-ProRule" id="PRU10040"/>
    </source>
</evidence>
<dbReference type="EMBL" id="JARBHA010000019">
    <property type="protein sequence ID" value="KAJ9672363.1"/>
    <property type="molecule type" value="Genomic_DNA"/>
</dbReference>
<comment type="similarity">
    <text evidence="3">Belongs to the pectinesterase family.</text>
</comment>
<reference evidence="14 15" key="1">
    <citation type="journal article" date="2023" name="BMC Biotechnol.">
        <title>Vitis rotundifolia cv Carlos genome sequencing.</title>
        <authorList>
            <person name="Huff M."/>
            <person name="Hulse-Kemp A."/>
            <person name="Scheffler B."/>
            <person name="Youngblood R."/>
            <person name="Simpson S."/>
            <person name="Babiker E."/>
            <person name="Staton M."/>
        </authorList>
    </citation>
    <scope>NUCLEOTIDE SEQUENCE [LARGE SCALE GENOMIC DNA]</scope>
    <source>
        <tissue evidence="14">Leaf</tissue>
    </source>
</reference>
<gene>
    <name evidence="14" type="ORF">PVL29_025830</name>
</gene>
<comment type="catalytic activity">
    <reaction evidence="10 12">
        <text>[(1-&gt;4)-alpha-D-galacturonosyl methyl ester](n) + n H2O = [(1-&gt;4)-alpha-D-galacturonosyl](n) + n methanol + n H(+)</text>
        <dbReference type="Rhea" id="RHEA:22380"/>
        <dbReference type="Rhea" id="RHEA-COMP:14570"/>
        <dbReference type="Rhea" id="RHEA-COMP:14573"/>
        <dbReference type="ChEBI" id="CHEBI:15377"/>
        <dbReference type="ChEBI" id="CHEBI:15378"/>
        <dbReference type="ChEBI" id="CHEBI:17790"/>
        <dbReference type="ChEBI" id="CHEBI:140522"/>
        <dbReference type="ChEBI" id="CHEBI:140523"/>
        <dbReference type="EC" id="3.1.1.11"/>
    </reaction>
</comment>
<feature type="active site" evidence="11">
    <location>
        <position position="221"/>
    </location>
</feature>
<dbReference type="Proteomes" id="UP001168098">
    <property type="component" value="Unassembled WGS sequence"/>
</dbReference>
<evidence type="ECO:0000256" key="6">
    <source>
        <dbReference type="ARBA" id="ARBA00022525"/>
    </source>
</evidence>
<dbReference type="InterPro" id="IPR011050">
    <property type="entry name" value="Pectin_lyase_fold/virulence"/>
</dbReference>
<comment type="subcellular location">
    <subcellularLocation>
        <location evidence="1">Secreted</location>
        <location evidence="1">Cell wall</location>
    </subcellularLocation>
</comment>
<keyword evidence="9 12" id="KW-0063">Aspartyl esterase</keyword>
<evidence type="ECO:0000256" key="12">
    <source>
        <dbReference type="RuleBase" id="RU000589"/>
    </source>
</evidence>
<organism evidence="14 15">
    <name type="scientific">Vitis rotundifolia</name>
    <name type="common">Muscadine grape</name>
    <dbReference type="NCBI Taxonomy" id="103349"/>
    <lineage>
        <taxon>Eukaryota</taxon>
        <taxon>Viridiplantae</taxon>
        <taxon>Streptophyta</taxon>
        <taxon>Embryophyta</taxon>
        <taxon>Tracheophyta</taxon>
        <taxon>Spermatophyta</taxon>
        <taxon>Magnoliopsida</taxon>
        <taxon>eudicotyledons</taxon>
        <taxon>Gunneridae</taxon>
        <taxon>Pentapetalae</taxon>
        <taxon>rosids</taxon>
        <taxon>Vitales</taxon>
        <taxon>Vitaceae</taxon>
        <taxon>Viteae</taxon>
        <taxon>Vitis</taxon>
    </lineage>
</organism>
<dbReference type="GO" id="GO:0042545">
    <property type="term" value="P:cell wall modification"/>
    <property type="evidence" value="ECO:0007669"/>
    <property type="project" value="UniProtKB-UniRule"/>
</dbReference>
<keyword evidence="8 12" id="KW-0378">Hydrolase</keyword>
<evidence type="ECO:0000256" key="9">
    <source>
        <dbReference type="ARBA" id="ARBA00023085"/>
    </source>
</evidence>
<dbReference type="Gene3D" id="2.160.20.10">
    <property type="entry name" value="Single-stranded right-handed beta-helix, Pectin lyase-like"/>
    <property type="match status" value="1"/>
</dbReference>
<dbReference type="GO" id="GO:0045490">
    <property type="term" value="P:pectin catabolic process"/>
    <property type="evidence" value="ECO:0007669"/>
    <property type="project" value="UniProtKB-UniRule"/>
</dbReference>
<keyword evidence="15" id="KW-1185">Reference proteome</keyword>
<keyword evidence="7 12" id="KW-0732">Signal</keyword>
<keyword evidence="5" id="KW-0134">Cell wall</keyword>
<sequence>MGFSGFSASLCVVGLILVLSGGGCEGKANDNLRFITWSDFTARRDRPLLTVEGRNNTTKVIVVDKNGGGDSDTVQGAVDMVPVQNKQRVKIQIRPGIYREKVYVPASKPYISFIGNQIRSDDVVITWHDKASDLDSNGFRLGTVRTASVTVESDYFCAAGITIENSVVARPGVPGMQAVALNINGDKAMFYNVRLLGAQDTLMDLSGTHYFNQCYIQGSIDFIFGGARSIYQGCVIESIATTSGAIAAHRMESPNDGTGFSFVNCTIIGTGKIYLGRAWGEYSTAVYSNCRIADMVTPSGWSDWNKPERRRTAMFAEFNNTGKGADRSRRVKWSKSLRLEEAMPFMDLNFIAAEKWLRL</sequence>
<dbReference type="GO" id="GO:0030599">
    <property type="term" value="F:pectinesterase activity"/>
    <property type="evidence" value="ECO:0007669"/>
    <property type="project" value="UniProtKB-UniRule"/>
</dbReference>
<keyword evidence="6" id="KW-0964">Secreted</keyword>
<evidence type="ECO:0000256" key="5">
    <source>
        <dbReference type="ARBA" id="ARBA00022512"/>
    </source>
</evidence>
<proteinExistence type="inferred from homology"/>
<comment type="caution">
    <text evidence="14">The sequence shown here is derived from an EMBL/GenBank/DDBJ whole genome shotgun (WGS) entry which is preliminary data.</text>
</comment>